<dbReference type="Gene3D" id="3.20.20.70">
    <property type="entry name" value="Aldolase class I"/>
    <property type="match status" value="1"/>
</dbReference>
<sequence length="373" mass="44128">MPPISVMIKPASGLCNMKCDYCFYSDEAKKRTCETYGYMTEQTLKNVIRKTIRSAEYYVNYAFQGGEPTLRGIEFFEKAVKFQEKFNKHGIAVNNSIQTNGYNINEDWCKFLKNNNFLVGLSIDGTQYTHDFYRHDKNGATTFDRIKKAAELMSEYSIKYNILTVVNDKVASNILEIYSYYKENGWNYQQYIACLDPLDEKRGEKKYALRQEQYGKFLIQLFNLWYEDWEKNEQPYIRQFDNYIAILLGYQPESCEQRGTCGIQNVVEADGSVFPCDFYMTDDYYIGNYNYDQTETIDEKRREIGFVARSTNISDECRECKFIKICRNGCQRCRDKDDITGKYRNYFCESYKMFFDECLDKMEYIASYIAKKN</sequence>
<keyword evidence="5" id="KW-0411">Iron-sulfur</keyword>
<dbReference type="CDD" id="cd01335">
    <property type="entry name" value="Radical_SAM"/>
    <property type="match status" value="1"/>
</dbReference>
<dbReference type="PANTHER" id="PTHR43273:SF3">
    <property type="entry name" value="ANAEROBIC SULFATASE-MATURATING ENZYME HOMOLOG ASLB-RELATED"/>
    <property type="match status" value="1"/>
</dbReference>
<protein>
    <submittedName>
        <fullName evidence="8">Anaerobic sulfatase maturase</fullName>
    </submittedName>
</protein>
<dbReference type="NCBIfam" id="TIGR03942">
    <property type="entry name" value="sulfatase_rSAM"/>
    <property type="match status" value="1"/>
</dbReference>
<keyword evidence="4" id="KW-0408">Iron</keyword>
<evidence type="ECO:0000256" key="2">
    <source>
        <dbReference type="ARBA" id="ARBA00022691"/>
    </source>
</evidence>
<evidence type="ECO:0000256" key="1">
    <source>
        <dbReference type="ARBA" id="ARBA00001966"/>
    </source>
</evidence>
<feature type="domain" description="Radical SAM core" evidence="7">
    <location>
        <begin position="1"/>
        <end position="227"/>
    </location>
</feature>
<dbReference type="Pfam" id="PF13186">
    <property type="entry name" value="SPASM"/>
    <property type="match status" value="1"/>
</dbReference>
<dbReference type="AlphaFoldDB" id="A0AAW4WKS9"/>
<dbReference type="SFLD" id="SFLDG01386">
    <property type="entry name" value="main_SPASM_domain-containing"/>
    <property type="match status" value="1"/>
</dbReference>
<dbReference type="SFLD" id="SFLDF00289">
    <property type="entry name" value="anaerobic_Cys-type_sulfatase-m"/>
    <property type="match status" value="1"/>
</dbReference>
<evidence type="ECO:0000313" key="8">
    <source>
        <dbReference type="EMBL" id="MCC2747042.1"/>
    </source>
</evidence>
<dbReference type="PANTHER" id="PTHR43273">
    <property type="entry name" value="ANAEROBIC SULFATASE-MATURATING ENZYME HOMOLOG ASLB-RELATED"/>
    <property type="match status" value="1"/>
</dbReference>
<accession>A0AAW4WKS9</accession>
<comment type="caution">
    <text evidence="8">The sequence shown here is derived from an EMBL/GenBank/DDBJ whole genome shotgun (WGS) entry which is preliminary data.</text>
</comment>
<dbReference type="InterPro" id="IPR023867">
    <property type="entry name" value="Sulphatase_maturase_rSAM"/>
</dbReference>
<dbReference type="Proteomes" id="UP001197847">
    <property type="component" value="Unassembled WGS sequence"/>
</dbReference>
<dbReference type="InterPro" id="IPR058240">
    <property type="entry name" value="rSAM_sf"/>
</dbReference>
<evidence type="ECO:0000256" key="5">
    <source>
        <dbReference type="ARBA" id="ARBA00023014"/>
    </source>
</evidence>
<dbReference type="InterPro" id="IPR007197">
    <property type="entry name" value="rSAM"/>
</dbReference>
<dbReference type="InterPro" id="IPR034485">
    <property type="entry name" value="Anaerobic_Cys-type_sulfatase-m"/>
</dbReference>
<keyword evidence="2" id="KW-0949">S-adenosyl-L-methionine</keyword>
<comment type="similarity">
    <text evidence="6">Belongs to the radical SAM superfamily. Anaerobic sulfatase-maturating enzyme family.</text>
</comment>
<dbReference type="InterPro" id="IPR023885">
    <property type="entry name" value="4Fe4S-binding_SPASM_dom"/>
</dbReference>
<dbReference type="GO" id="GO:0046872">
    <property type="term" value="F:metal ion binding"/>
    <property type="evidence" value="ECO:0007669"/>
    <property type="project" value="UniProtKB-KW"/>
</dbReference>
<reference evidence="8" key="1">
    <citation type="submission" date="2021-10" db="EMBL/GenBank/DDBJ databases">
        <title>Collection of gut derived symbiotic bacterial strains cultured from healthy donors.</title>
        <authorList>
            <person name="Lin H."/>
            <person name="Littmann E."/>
            <person name="Claire K."/>
            <person name="Pamer E."/>
        </authorList>
    </citation>
    <scope>NUCLEOTIDE SEQUENCE</scope>
    <source>
        <strain evidence="8">MSK.22.92</strain>
    </source>
</reference>
<proteinExistence type="inferred from homology"/>
<evidence type="ECO:0000256" key="6">
    <source>
        <dbReference type="ARBA" id="ARBA00023601"/>
    </source>
</evidence>
<gene>
    <name evidence="8" type="ORF">LK487_08365</name>
</gene>
<organism evidence="8 9">
    <name type="scientific">Agathobacter rectalis</name>
    <dbReference type="NCBI Taxonomy" id="39491"/>
    <lineage>
        <taxon>Bacteria</taxon>
        <taxon>Bacillati</taxon>
        <taxon>Bacillota</taxon>
        <taxon>Clostridia</taxon>
        <taxon>Lachnospirales</taxon>
        <taxon>Lachnospiraceae</taxon>
        <taxon>Agathobacter</taxon>
    </lineage>
</organism>
<dbReference type="GO" id="GO:0051536">
    <property type="term" value="F:iron-sulfur cluster binding"/>
    <property type="evidence" value="ECO:0007669"/>
    <property type="project" value="UniProtKB-KW"/>
</dbReference>
<dbReference type="RefSeq" id="WP_173848902.1">
    <property type="nucleotide sequence ID" value="NZ_DAWEFX010000005.1"/>
</dbReference>
<dbReference type="InterPro" id="IPR013785">
    <property type="entry name" value="Aldolase_TIM"/>
</dbReference>
<comment type="cofactor">
    <cofactor evidence="1">
        <name>[4Fe-4S] cluster</name>
        <dbReference type="ChEBI" id="CHEBI:49883"/>
    </cofactor>
</comment>
<dbReference type="Pfam" id="PF04055">
    <property type="entry name" value="Radical_SAM"/>
    <property type="match status" value="1"/>
</dbReference>
<dbReference type="SFLD" id="SFLDS00029">
    <property type="entry name" value="Radical_SAM"/>
    <property type="match status" value="1"/>
</dbReference>
<dbReference type="NCBIfam" id="TIGR04085">
    <property type="entry name" value="rSAM_more_4Fe4S"/>
    <property type="match status" value="1"/>
</dbReference>
<keyword evidence="3" id="KW-0479">Metal-binding</keyword>
<name>A0AAW4WKS9_9FIRM</name>
<evidence type="ECO:0000313" key="9">
    <source>
        <dbReference type="Proteomes" id="UP001197847"/>
    </source>
</evidence>
<evidence type="ECO:0000256" key="3">
    <source>
        <dbReference type="ARBA" id="ARBA00022723"/>
    </source>
</evidence>
<dbReference type="SFLD" id="SFLDG01072">
    <property type="entry name" value="dehydrogenase_like"/>
    <property type="match status" value="1"/>
</dbReference>
<dbReference type="GO" id="GO:0016491">
    <property type="term" value="F:oxidoreductase activity"/>
    <property type="evidence" value="ECO:0007669"/>
    <property type="project" value="InterPro"/>
</dbReference>
<dbReference type="SUPFAM" id="SSF102114">
    <property type="entry name" value="Radical SAM enzymes"/>
    <property type="match status" value="1"/>
</dbReference>
<dbReference type="PROSITE" id="PS51918">
    <property type="entry name" value="RADICAL_SAM"/>
    <property type="match status" value="1"/>
</dbReference>
<evidence type="ECO:0000259" key="7">
    <source>
        <dbReference type="PROSITE" id="PS51918"/>
    </source>
</evidence>
<evidence type="ECO:0000256" key="4">
    <source>
        <dbReference type="ARBA" id="ARBA00023004"/>
    </source>
</evidence>
<dbReference type="EMBL" id="JAJFBX010000009">
    <property type="protein sequence ID" value="MCC2747042.1"/>
    <property type="molecule type" value="Genomic_DNA"/>
</dbReference>
<dbReference type="SFLD" id="SFLDG01384">
    <property type="entry name" value="thioether_bond_formation_requi"/>
    <property type="match status" value="1"/>
</dbReference>
<dbReference type="SFLD" id="SFLDG01067">
    <property type="entry name" value="SPASM/twitch_domain_containing"/>
    <property type="match status" value="1"/>
</dbReference>